<dbReference type="STRING" id="287098.SAMN05421665_1240"/>
<evidence type="ECO:0000313" key="1">
    <source>
        <dbReference type="EMBL" id="SIT81247.1"/>
    </source>
</evidence>
<protein>
    <submittedName>
        <fullName evidence="1">Uncharacterized protein</fullName>
    </submittedName>
</protein>
<dbReference type="Proteomes" id="UP000186997">
    <property type="component" value="Unassembled WGS sequence"/>
</dbReference>
<accession>A0A1R3WUH7</accession>
<dbReference type="EMBL" id="FTPR01000001">
    <property type="protein sequence ID" value="SIT81247.1"/>
    <property type="molecule type" value="Genomic_DNA"/>
</dbReference>
<dbReference type="AlphaFoldDB" id="A0A1R3WUH7"/>
<sequence>MRKTPRSRKPTTVHPPELVRAFFAASDYLDYMVLRPLSHITMSWEAAWGVDRYEPEADSFAGDLNEIIYQIAGSPRPDRYHDNEDRLAERVVTALKWPIQKKGGRWYGADYQSILEQGAFQDIGQRELAIAANGRVQMALDYGQSHFDAMDDAHMTMLAALMTIMIYHRDCDGTSLRVPEE</sequence>
<reference evidence="2" key="1">
    <citation type="submission" date="2017-01" db="EMBL/GenBank/DDBJ databases">
        <authorList>
            <person name="Varghese N."/>
            <person name="Submissions S."/>
        </authorList>
    </citation>
    <scope>NUCLEOTIDE SEQUENCE [LARGE SCALE GENOMIC DNA]</scope>
    <source>
        <strain evidence="2">DSM 29591</strain>
    </source>
</reference>
<gene>
    <name evidence="1" type="ORF">SAMN05421665_1240</name>
</gene>
<keyword evidence="2" id="KW-1185">Reference proteome</keyword>
<proteinExistence type="predicted"/>
<evidence type="ECO:0000313" key="2">
    <source>
        <dbReference type="Proteomes" id="UP000186997"/>
    </source>
</evidence>
<organism evidence="1 2">
    <name type="scientific">Yoonia rosea</name>
    <dbReference type="NCBI Taxonomy" id="287098"/>
    <lineage>
        <taxon>Bacteria</taxon>
        <taxon>Pseudomonadati</taxon>
        <taxon>Pseudomonadota</taxon>
        <taxon>Alphaproteobacteria</taxon>
        <taxon>Rhodobacterales</taxon>
        <taxon>Paracoccaceae</taxon>
        <taxon>Yoonia</taxon>
    </lineage>
</organism>
<name>A0A1R3WUH7_9RHOB</name>